<dbReference type="PANTHER" id="PTHR43211:SF1">
    <property type="entry name" value="BLL6422 PROTEIN"/>
    <property type="match status" value="1"/>
</dbReference>
<evidence type="ECO:0000313" key="3">
    <source>
        <dbReference type="Proteomes" id="UP000780875"/>
    </source>
</evidence>
<name>A0ABS7UEY3_9ACTN</name>
<dbReference type="EMBL" id="JAIQZJ010000008">
    <property type="protein sequence ID" value="MBZ5739563.1"/>
    <property type="molecule type" value="Genomic_DNA"/>
</dbReference>
<feature type="domain" description="Fumarylacetoacetase-like C-terminal" evidence="1">
    <location>
        <begin position="42"/>
        <end position="261"/>
    </location>
</feature>
<proteinExistence type="predicted"/>
<evidence type="ECO:0000313" key="2">
    <source>
        <dbReference type="EMBL" id="MBZ5739563.1"/>
    </source>
</evidence>
<accession>A0ABS7UEY3</accession>
<dbReference type="InterPro" id="IPR011234">
    <property type="entry name" value="Fumarylacetoacetase-like_C"/>
</dbReference>
<comment type="caution">
    <text evidence="2">The sequence shown here is derived from an EMBL/GenBank/DDBJ whole genome shotgun (WGS) entry which is preliminary data.</text>
</comment>
<organism evidence="2 3">
    <name type="scientific">Nocardioides mangrovi</name>
    <dbReference type="NCBI Taxonomy" id="2874580"/>
    <lineage>
        <taxon>Bacteria</taxon>
        <taxon>Bacillati</taxon>
        <taxon>Actinomycetota</taxon>
        <taxon>Actinomycetes</taxon>
        <taxon>Propionibacteriales</taxon>
        <taxon>Nocardioidaceae</taxon>
        <taxon>Nocardioides</taxon>
    </lineage>
</organism>
<protein>
    <submittedName>
        <fullName evidence="2">Fumarylacetoacetate hydrolase family protein</fullName>
    </submittedName>
</protein>
<dbReference type="RefSeq" id="WP_224123927.1">
    <property type="nucleotide sequence ID" value="NZ_JAIQZJ010000008.1"/>
</dbReference>
<dbReference type="Proteomes" id="UP000780875">
    <property type="component" value="Unassembled WGS sequence"/>
</dbReference>
<gene>
    <name evidence="2" type="ORF">K8U61_15420</name>
</gene>
<dbReference type="GO" id="GO:0016787">
    <property type="term" value="F:hydrolase activity"/>
    <property type="evidence" value="ECO:0007669"/>
    <property type="project" value="UniProtKB-KW"/>
</dbReference>
<reference evidence="2 3" key="1">
    <citation type="submission" date="2021-09" db="EMBL/GenBank/DDBJ databases">
        <title>Whole genome sequence of Nocardioides sp. GBK3QG-3.</title>
        <authorList>
            <person name="Tuo L."/>
        </authorList>
    </citation>
    <scope>NUCLEOTIDE SEQUENCE [LARGE SCALE GENOMIC DNA]</scope>
    <source>
        <strain evidence="2 3">GBK3QG-3</strain>
    </source>
</reference>
<keyword evidence="2" id="KW-0378">Hydrolase</keyword>
<dbReference type="PANTHER" id="PTHR43211">
    <property type="entry name" value="FUMARYLACETOACETATE HYDROLASE"/>
    <property type="match status" value="1"/>
</dbReference>
<dbReference type="Gene3D" id="3.90.850.10">
    <property type="entry name" value="Fumarylacetoacetase-like, C-terminal domain"/>
    <property type="match status" value="1"/>
</dbReference>
<evidence type="ECO:0000259" key="1">
    <source>
        <dbReference type="Pfam" id="PF01557"/>
    </source>
</evidence>
<keyword evidence="3" id="KW-1185">Reference proteome</keyword>
<sequence length="278" mass="29237">MLLASALTGGGEVDSELDGPAISEVELLAPTDGLVSLRDCIGFLQHVRNTRRSRGVIEPLPPMWSERPAFYFANPASVRAANADIAIPTGSTAFDFELEIGAVIGRGGSDLDAAQAADHIAGYVLYCDWSARDAQAEERVLQIGQGKGKDAAISLGPWALDAAEAAQYRVEDGFAFEVSVSVNGEVVHAGPFRGMDWSFEELVAYASVGSEIRAGDVIASGTLPLCCLLEHSASADFRGWLQPGDVVRLDGGPLGAITTTIQAPAVARAWRRTPAPAS</sequence>
<dbReference type="Pfam" id="PF01557">
    <property type="entry name" value="FAA_hydrolase"/>
    <property type="match status" value="1"/>
</dbReference>
<dbReference type="SUPFAM" id="SSF56529">
    <property type="entry name" value="FAH"/>
    <property type="match status" value="1"/>
</dbReference>
<dbReference type="InterPro" id="IPR036663">
    <property type="entry name" value="Fumarylacetoacetase_C_sf"/>
</dbReference>